<dbReference type="PANTHER" id="PTHR34822">
    <property type="entry name" value="GRPB DOMAIN PROTEIN (AFU_ORTHOLOGUE AFUA_1G01530)"/>
    <property type="match status" value="1"/>
</dbReference>
<dbReference type="SUPFAM" id="SSF81301">
    <property type="entry name" value="Nucleotidyltransferase"/>
    <property type="match status" value="1"/>
</dbReference>
<dbReference type="EMBL" id="BJOD01000011">
    <property type="protein sequence ID" value="GED25140.1"/>
    <property type="molecule type" value="Genomic_DNA"/>
</dbReference>
<sequence length="173" mass="19901">MRKVEVHPYDPRWQALFAAEAELLRQVFQDNLIQIHHIGSTAVPGLKAKPIIDLLPVVRDIGRVDETNEQMRSLGYLPKGEFGLPGRRYFAKGGDERTHHVHVYEQDHPAIRRHLAFRDYLRAHPDCARLYGELKEQLAERFPYDAASYVAGKHELAWSLEQKALAWKARGAN</sequence>
<dbReference type="PANTHER" id="PTHR34822:SF1">
    <property type="entry name" value="GRPB FAMILY PROTEIN"/>
    <property type="match status" value="1"/>
</dbReference>
<dbReference type="AlphaFoldDB" id="A0A3M8ANA8"/>
<gene>
    <name evidence="1" type="ORF">BAG01nite_12420</name>
    <name evidence="2" type="ORF">EB820_19075</name>
</gene>
<keyword evidence="4" id="KW-1185">Reference proteome</keyword>
<organism evidence="2 3">
    <name type="scientific">Brevibacillus agri</name>
    <dbReference type="NCBI Taxonomy" id="51101"/>
    <lineage>
        <taxon>Bacteria</taxon>
        <taxon>Bacillati</taxon>
        <taxon>Bacillota</taxon>
        <taxon>Bacilli</taxon>
        <taxon>Bacillales</taxon>
        <taxon>Paenibacillaceae</taxon>
        <taxon>Brevibacillus</taxon>
    </lineage>
</organism>
<dbReference type="OrthoDB" id="9799092at2"/>
<evidence type="ECO:0000313" key="4">
    <source>
        <dbReference type="Proteomes" id="UP000317180"/>
    </source>
</evidence>
<dbReference type="InterPro" id="IPR007344">
    <property type="entry name" value="GrpB/CoaE"/>
</dbReference>
<dbReference type="InterPro" id="IPR043519">
    <property type="entry name" value="NT_sf"/>
</dbReference>
<name>A0A3M8ANA8_9BACL</name>
<evidence type="ECO:0000313" key="2">
    <source>
        <dbReference type="EMBL" id="RNB52127.1"/>
    </source>
</evidence>
<comment type="caution">
    <text evidence="2">The sequence shown here is derived from an EMBL/GenBank/DDBJ whole genome shotgun (WGS) entry which is preliminary data.</text>
</comment>
<dbReference type="Proteomes" id="UP000317180">
    <property type="component" value="Unassembled WGS sequence"/>
</dbReference>
<dbReference type="Proteomes" id="UP000276178">
    <property type="component" value="Unassembled WGS sequence"/>
</dbReference>
<dbReference type="Gene3D" id="3.30.460.10">
    <property type="entry name" value="Beta Polymerase, domain 2"/>
    <property type="match status" value="1"/>
</dbReference>
<reference evidence="1 4" key="2">
    <citation type="submission" date="2019-06" db="EMBL/GenBank/DDBJ databases">
        <title>Whole genome shotgun sequence of Brevibacillus agri NBRC 15538.</title>
        <authorList>
            <person name="Hosoyama A."/>
            <person name="Uohara A."/>
            <person name="Ohji S."/>
            <person name="Ichikawa N."/>
        </authorList>
    </citation>
    <scope>NUCLEOTIDE SEQUENCE [LARGE SCALE GENOMIC DNA]</scope>
    <source>
        <strain evidence="1 4">NBRC 15538</strain>
    </source>
</reference>
<accession>A0A3M8ANA8</accession>
<dbReference type="RefSeq" id="WP_122953227.1">
    <property type="nucleotide sequence ID" value="NZ_BJOD01000011.1"/>
</dbReference>
<dbReference type="Pfam" id="PF04229">
    <property type="entry name" value="GrpB"/>
    <property type="match status" value="1"/>
</dbReference>
<evidence type="ECO:0000313" key="3">
    <source>
        <dbReference type="Proteomes" id="UP000276178"/>
    </source>
</evidence>
<protein>
    <submittedName>
        <fullName evidence="2">GrpB family protein</fullName>
    </submittedName>
</protein>
<reference evidence="2 3" key="1">
    <citation type="submission" date="2018-10" db="EMBL/GenBank/DDBJ databases">
        <title>Phylogenomics of Brevibacillus.</title>
        <authorList>
            <person name="Dunlap C."/>
        </authorList>
    </citation>
    <scope>NUCLEOTIDE SEQUENCE [LARGE SCALE GENOMIC DNA]</scope>
    <source>
        <strain evidence="2 3">NRRL NRS 1219</strain>
    </source>
</reference>
<proteinExistence type="predicted"/>
<evidence type="ECO:0000313" key="1">
    <source>
        <dbReference type="EMBL" id="GED25140.1"/>
    </source>
</evidence>
<dbReference type="EMBL" id="RHHN01000057">
    <property type="protein sequence ID" value="RNB52127.1"/>
    <property type="molecule type" value="Genomic_DNA"/>
</dbReference>
<dbReference type="GeneID" id="82810859"/>